<dbReference type="FunFam" id="3.40.640.10:FF:000030">
    <property type="entry name" value="Low-specificity L-threonine aldolase"/>
    <property type="match status" value="1"/>
</dbReference>
<dbReference type="GO" id="GO:0006545">
    <property type="term" value="P:glycine biosynthetic process"/>
    <property type="evidence" value="ECO:0007669"/>
    <property type="project" value="TreeGrafter"/>
</dbReference>
<protein>
    <recommendedName>
        <fullName evidence="6">Aromatic amino acid beta-eliminating lyase/threonine aldolase domain-containing protein</fullName>
    </recommendedName>
</protein>
<dbReference type="InterPro" id="IPR023603">
    <property type="entry name" value="Low_specificity_L-TA-like"/>
</dbReference>
<dbReference type="NCBIfam" id="NF041359">
    <property type="entry name" value="GntG_guanitoxin"/>
    <property type="match status" value="1"/>
</dbReference>
<comment type="cofactor">
    <cofactor evidence="1">
        <name>pyridoxal 5'-phosphate</name>
        <dbReference type="ChEBI" id="CHEBI:597326"/>
    </cofactor>
</comment>
<evidence type="ECO:0000313" key="8">
    <source>
        <dbReference type="Proteomes" id="UP001329430"/>
    </source>
</evidence>
<dbReference type="EMBL" id="JAVRBK010000007">
    <property type="protein sequence ID" value="KAK5641563.1"/>
    <property type="molecule type" value="Genomic_DNA"/>
</dbReference>
<dbReference type="PIRSF" id="PIRSF017617">
    <property type="entry name" value="Thr_aldolase"/>
    <property type="match status" value="1"/>
</dbReference>
<feature type="domain" description="Aromatic amino acid beta-eliminating lyase/threonine aldolase" evidence="6">
    <location>
        <begin position="18"/>
        <end position="305"/>
    </location>
</feature>
<evidence type="ECO:0000256" key="2">
    <source>
        <dbReference type="ARBA" id="ARBA00006966"/>
    </source>
</evidence>
<gene>
    <name evidence="7" type="ORF">RI129_010110</name>
</gene>
<keyword evidence="8" id="KW-1185">Reference proteome</keyword>
<dbReference type="InterPro" id="IPR015421">
    <property type="entry name" value="PyrdxlP-dep_Trfase_major"/>
</dbReference>
<evidence type="ECO:0000256" key="3">
    <source>
        <dbReference type="ARBA" id="ARBA00022898"/>
    </source>
</evidence>
<dbReference type="GO" id="GO:0005829">
    <property type="term" value="C:cytosol"/>
    <property type="evidence" value="ECO:0007669"/>
    <property type="project" value="TreeGrafter"/>
</dbReference>
<comment type="similarity">
    <text evidence="2">Belongs to the threonine aldolase family.</text>
</comment>
<keyword evidence="4" id="KW-0456">Lyase</keyword>
<evidence type="ECO:0000256" key="4">
    <source>
        <dbReference type="ARBA" id="ARBA00023239"/>
    </source>
</evidence>
<evidence type="ECO:0000259" key="6">
    <source>
        <dbReference type="Pfam" id="PF01212"/>
    </source>
</evidence>
<organism evidence="7 8">
    <name type="scientific">Pyrocoelia pectoralis</name>
    <dbReference type="NCBI Taxonomy" id="417401"/>
    <lineage>
        <taxon>Eukaryota</taxon>
        <taxon>Metazoa</taxon>
        <taxon>Ecdysozoa</taxon>
        <taxon>Arthropoda</taxon>
        <taxon>Hexapoda</taxon>
        <taxon>Insecta</taxon>
        <taxon>Pterygota</taxon>
        <taxon>Neoptera</taxon>
        <taxon>Endopterygota</taxon>
        <taxon>Coleoptera</taxon>
        <taxon>Polyphaga</taxon>
        <taxon>Elateriformia</taxon>
        <taxon>Elateroidea</taxon>
        <taxon>Lampyridae</taxon>
        <taxon>Lampyrinae</taxon>
        <taxon>Pyrocoelia</taxon>
    </lineage>
</organism>
<reference evidence="7 8" key="1">
    <citation type="journal article" date="2024" name="Insects">
        <title>An Improved Chromosome-Level Genome Assembly of the Firefly Pyrocoelia pectoralis.</title>
        <authorList>
            <person name="Fu X."/>
            <person name="Meyer-Rochow V.B."/>
            <person name="Ballantyne L."/>
            <person name="Zhu X."/>
        </authorList>
    </citation>
    <scope>NUCLEOTIDE SEQUENCE [LARGE SCALE GENOMIC DNA]</scope>
    <source>
        <strain evidence="7">XCY_ONT2</strain>
    </source>
</reference>
<evidence type="ECO:0000256" key="5">
    <source>
        <dbReference type="PIRSR" id="PIRSR017617-1"/>
    </source>
</evidence>
<dbReference type="PANTHER" id="PTHR48097:SF9">
    <property type="entry name" value="L-THREONINE ALDOLASE"/>
    <property type="match status" value="1"/>
</dbReference>
<name>A0AAN7V7D5_9COLE</name>
<feature type="modified residue" description="N6-(pyridoxal phosphate)lysine" evidence="5">
    <location>
        <position position="217"/>
    </location>
</feature>
<dbReference type="PANTHER" id="PTHR48097">
    <property type="entry name" value="L-THREONINE ALDOLASE-RELATED"/>
    <property type="match status" value="1"/>
</dbReference>
<evidence type="ECO:0000313" key="7">
    <source>
        <dbReference type="EMBL" id="KAK5641563.1"/>
    </source>
</evidence>
<dbReference type="InterPro" id="IPR015422">
    <property type="entry name" value="PyrdxlP-dep_Trfase_small"/>
</dbReference>
<dbReference type="Gene3D" id="3.90.1150.10">
    <property type="entry name" value="Aspartate Aminotransferase, domain 1"/>
    <property type="match status" value="1"/>
</dbReference>
<dbReference type="AlphaFoldDB" id="A0AAN7V7D5"/>
<keyword evidence="3" id="KW-0663">Pyridoxal phosphate</keyword>
<dbReference type="Gene3D" id="3.40.640.10">
    <property type="entry name" value="Type I PLP-dependent aspartate aminotransferase-like (Major domain)"/>
    <property type="match status" value="1"/>
</dbReference>
<dbReference type="SUPFAM" id="SSF53383">
    <property type="entry name" value="PLP-dependent transferases"/>
    <property type="match status" value="1"/>
</dbReference>
<dbReference type="InterPro" id="IPR015424">
    <property type="entry name" value="PyrdxlP-dep_Trfase"/>
</dbReference>
<dbReference type="Proteomes" id="UP001329430">
    <property type="component" value="Chromosome 7"/>
</dbReference>
<dbReference type="GO" id="GO:0008732">
    <property type="term" value="F:L-allo-threonine aldolase activity"/>
    <property type="evidence" value="ECO:0007669"/>
    <property type="project" value="TreeGrafter"/>
</dbReference>
<accession>A0AAN7V7D5</accession>
<dbReference type="InterPro" id="IPR001597">
    <property type="entry name" value="ArAA_b-elim_lyase/Thr_aldolase"/>
</dbReference>
<proteinExistence type="inferred from homology"/>
<sequence length="385" mass="42442">MPYDMVYGNGNSNVRVVDLRTDTLTKPTQAMRKVMAVAEVGDSVFGEDPTVCKLERRCADLLEKEDAVYLPSGTMCNLIAIMVHCNKRGVEFIAGNKSHVNLHELGGSAFLAGVHCSQITNKPDGTFCLQELQGRIKVKLDIQEPTTALIIVENTQNMCGGKVLPLEWLDDLAKIASQYKIPLHMDGARLMNAVVQSKVPAKRIAKDMDSVFFCISKGLACPMGSILCGTKSFIAEAKRMRKMLGGGVRQVGILAAAGLLALDEMIDRLQVDHDHTYQIAKAINDLQSSVIRVDLSSVQTNILLVEVDSKIIKGRDFLQKLNEVSESDTTQVCVRGGAINDGEVRFVLQWEVTDEDVNCAIEKIKMVVSQIHDDLKRRGKKRRLS</sequence>
<comment type="caution">
    <text evidence="7">The sequence shown here is derived from an EMBL/GenBank/DDBJ whole genome shotgun (WGS) entry which is preliminary data.</text>
</comment>
<evidence type="ECO:0000256" key="1">
    <source>
        <dbReference type="ARBA" id="ARBA00001933"/>
    </source>
</evidence>
<dbReference type="GO" id="GO:0006567">
    <property type="term" value="P:L-threonine catabolic process"/>
    <property type="evidence" value="ECO:0007669"/>
    <property type="project" value="TreeGrafter"/>
</dbReference>
<dbReference type="Pfam" id="PF01212">
    <property type="entry name" value="Beta_elim_lyase"/>
    <property type="match status" value="1"/>
</dbReference>